<dbReference type="PROSITE" id="PS51257">
    <property type="entry name" value="PROKAR_LIPOPROTEIN"/>
    <property type="match status" value="1"/>
</dbReference>
<accession>D5CNU5</accession>
<keyword evidence="1" id="KW-0732">Signal</keyword>
<gene>
    <name evidence="2" type="ordered locus">Slit_2641</name>
</gene>
<evidence type="ECO:0000313" key="3">
    <source>
        <dbReference type="Proteomes" id="UP000001625"/>
    </source>
</evidence>
<dbReference type="Proteomes" id="UP000001625">
    <property type="component" value="Chromosome"/>
</dbReference>
<dbReference type="KEGG" id="slt:Slit_2641"/>
<evidence type="ECO:0008006" key="4">
    <source>
        <dbReference type="Google" id="ProtNLM"/>
    </source>
</evidence>
<proteinExistence type="predicted"/>
<evidence type="ECO:0000313" key="2">
    <source>
        <dbReference type="EMBL" id="ADE12866.1"/>
    </source>
</evidence>
<dbReference type="eggNOG" id="ENOG502ZVIA">
    <property type="taxonomic scope" value="Bacteria"/>
</dbReference>
<feature type="signal peptide" evidence="1">
    <location>
        <begin position="1"/>
        <end position="17"/>
    </location>
</feature>
<dbReference type="HOGENOM" id="CLU_1947363_0_0_4"/>
<feature type="chain" id="PRO_5003069466" description="Lipoprotein" evidence="1">
    <location>
        <begin position="18"/>
        <end position="129"/>
    </location>
</feature>
<organism evidence="2 3">
    <name type="scientific">Sideroxydans lithotrophicus (strain ES-1)</name>
    <dbReference type="NCBI Taxonomy" id="580332"/>
    <lineage>
        <taxon>Bacteria</taxon>
        <taxon>Pseudomonadati</taxon>
        <taxon>Pseudomonadota</taxon>
        <taxon>Betaproteobacteria</taxon>
        <taxon>Nitrosomonadales</taxon>
        <taxon>Gallionellaceae</taxon>
        <taxon>Sideroxydans</taxon>
    </lineage>
</organism>
<dbReference type="STRING" id="580332.Slit_2641"/>
<dbReference type="AlphaFoldDB" id="D5CNU5"/>
<keyword evidence="3" id="KW-1185">Reference proteome</keyword>
<sequence length="129" mass="13893" precursor="true">MKTFPSLALLIVLTSLAGCGKDNEQALIPSQHWGETNVRIETHPSPPVAGMSEIVVIATGVHGRPVQDLIVSLRGSSAMPWVQAIQDGLIGVYRRAIDLGDGETAVLQVRLQRGTDETILRFPLKLTAD</sequence>
<protein>
    <recommendedName>
        <fullName evidence="4">Lipoprotein</fullName>
    </recommendedName>
</protein>
<name>D5CNU5_SIDLE</name>
<evidence type="ECO:0000256" key="1">
    <source>
        <dbReference type="SAM" id="SignalP"/>
    </source>
</evidence>
<reference evidence="2 3" key="1">
    <citation type="submission" date="2010-03" db="EMBL/GenBank/DDBJ databases">
        <title>Complete sequence of Sideroxydans lithotrophicus ES-1.</title>
        <authorList>
            <consortium name="US DOE Joint Genome Institute"/>
            <person name="Lucas S."/>
            <person name="Copeland A."/>
            <person name="Lapidus A."/>
            <person name="Cheng J.-F."/>
            <person name="Bruce D."/>
            <person name="Goodwin L."/>
            <person name="Pitluck S."/>
            <person name="Munk A.C."/>
            <person name="Detter J.C."/>
            <person name="Han C."/>
            <person name="Tapia R."/>
            <person name="Larimer F."/>
            <person name="Land M."/>
            <person name="Hauser L."/>
            <person name="Kyrpides N."/>
            <person name="Ivanova N."/>
            <person name="Emerson D."/>
            <person name="Woyke T."/>
        </authorList>
    </citation>
    <scope>NUCLEOTIDE SEQUENCE [LARGE SCALE GENOMIC DNA]</scope>
    <source>
        <strain evidence="2 3">ES-1</strain>
    </source>
</reference>
<dbReference type="EMBL" id="CP001965">
    <property type="protein sequence ID" value="ADE12866.1"/>
    <property type="molecule type" value="Genomic_DNA"/>
</dbReference>